<dbReference type="Proteomes" id="UP000239434">
    <property type="component" value="Unassembled WGS sequence"/>
</dbReference>
<name>A0A2S9IJ38_9HYPH</name>
<dbReference type="Pfam" id="PF12728">
    <property type="entry name" value="HTH_17"/>
    <property type="match status" value="1"/>
</dbReference>
<dbReference type="SUPFAM" id="SSF46689">
    <property type="entry name" value="Homeodomain-like"/>
    <property type="match status" value="1"/>
</dbReference>
<dbReference type="EMBL" id="PVBR01000042">
    <property type="protein sequence ID" value="PRD40540.1"/>
    <property type="molecule type" value="Genomic_DNA"/>
</dbReference>
<evidence type="ECO:0000259" key="1">
    <source>
        <dbReference type="Pfam" id="PF12728"/>
    </source>
</evidence>
<dbReference type="GO" id="GO:0006313">
    <property type="term" value="P:DNA transposition"/>
    <property type="evidence" value="ECO:0007669"/>
    <property type="project" value="InterPro"/>
</dbReference>
<feature type="domain" description="Helix-turn-helix" evidence="1">
    <location>
        <begin position="247"/>
        <end position="296"/>
    </location>
</feature>
<evidence type="ECO:0000313" key="2">
    <source>
        <dbReference type="EMBL" id="PRD40540.1"/>
    </source>
</evidence>
<evidence type="ECO:0000313" key="3">
    <source>
        <dbReference type="Proteomes" id="UP000239434"/>
    </source>
</evidence>
<dbReference type="InterPro" id="IPR041657">
    <property type="entry name" value="HTH_17"/>
</dbReference>
<proteinExistence type="predicted"/>
<organism evidence="2 3">
    <name type="scientific">Phyllobacterium phragmitis</name>
    <dbReference type="NCBI Taxonomy" id="2670329"/>
    <lineage>
        <taxon>Bacteria</taxon>
        <taxon>Pseudomonadati</taxon>
        <taxon>Pseudomonadota</taxon>
        <taxon>Alphaproteobacteria</taxon>
        <taxon>Hyphomicrobiales</taxon>
        <taxon>Phyllobacteriaceae</taxon>
        <taxon>Phyllobacterium</taxon>
    </lineage>
</organism>
<protein>
    <recommendedName>
        <fullName evidence="1">Helix-turn-helix domain-containing protein</fullName>
    </recommendedName>
</protein>
<keyword evidence="3" id="KW-1185">Reference proteome</keyword>
<dbReference type="SUPFAM" id="SSF46955">
    <property type="entry name" value="Putative DNA-binding domain"/>
    <property type="match status" value="1"/>
</dbReference>
<sequence>MMQFAFRPIKEGRDAMDGNDKYRLPLKPIGMRANGGRQFDPADKKRLVLECLKPGVSVAGIAVANGLNPNLVRKWITDHRKKQGDRQSPASPASSAFIEIVAACEPIKAISAFTGTEAQSVGHHAAAACVRSAGLFESGAPGDIAPEDVTPLLEASLDALTASVLKAMVERHPELDPIIVQRTLDRHRRLPGCGIDGGEGRAVEQGSRPERERMELPDIDDISRQEAGVASCATRMETSLSNEAKRYLRTDEAALFLGLSVRTMEKHRCYGTGPIYRKLGGRVVYALADLEHWANRGILSSTSDSTAIRAAIPKYRTNSPQVANDRRSANNDSCD</sequence>
<dbReference type="GO" id="GO:0004803">
    <property type="term" value="F:transposase activity"/>
    <property type="evidence" value="ECO:0007669"/>
    <property type="project" value="InterPro"/>
</dbReference>
<dbReference type="Pfam" id="PF01527">
    <property type="entry name" value="HTH_Tnp_1"/>
    <property type="match status" value="1"/>
</dbReference>
<dbReference type="InterPro" id="IPR009061">
    <property type="entry name" value="DNA-bd_dom_put_sf"/>
</dbReference>
<dbReference type="InterPro" id="IPR002514">
    <property type="entry name" value="Transposase_8"/>
</dbReference>
<dbReference type="AlphaFoldDB" id="A0A2S9IJ38"/>
<reference evidence="2 3" key="1">
    <citation type="submission" date="2018-02" db="EMBL/GenBank/DDBJ databases">
        <title>The draft genome of Phyllobacterium sp. 1N-3.</title>
        <authorList>
            <person name="Liu L."/>
            <person name="Li L."/>
            <person name="Zhang X."/>
            <person name="Wang T."/>
            <person name="Liang L."/>
        </authorList>
    </citation>
    <scope>NUCLEOTIDE SEQUENCE [LARGE SCALE GENOMIC DNA]</scope>
    <source>
        <strain evidence="2 3">1N-3</strain>
    </source>
</reference>
<accession>A0A2S9IJ38</accession>
<comment type="caution">
    <text evidence="2">The sequence shown here is derived from an EMBL/GenBank/DDBJ whole genome shotgun (WGS) entry which is preliminary data.</text>
</comment>
<dbReference type="GO" id="GO:0003677">
    <property type="term" value="F:DNA binding"/>
    <property type="evidence" value="ECO:0007669"/>
    <property type="project" value="InterPro"/>
</dbReference>
<dbReference type="InterPro" id="IPR009057">
    <property type="entry name" value="Homeodomain-like_sf"/>
</dbReference>
<gene>
    <name evidence="2" type="ORF">C5748_26445</name>
</gene>